<feature type="region of interest" description="Disordered" evidence="1">
    <location>
        <begin position="437"/>
        <end position="458"/>
    </location>
</feature>
<gene>
    <name evidence="2" type="ORF">K435DRAFT_854771</name>
</gene>
<reference evidence="2 3" key="1">
    <citation type="journal article" date="2019" name="Nat. Ecol. Evol.">
        <title>Megaphylogeny resolves global patterns of mushroom evolution.</title>
        <authorList>
            <person name="Varga T."/>
            <person name="Krizsan K."/>
            <person name="Foldi C."/>
            <person name="Dima B."/>
            <person name="Sanchez-Garcia M."/>
            <person name="Sanchez-Ramirez S."/>
            <person name="Szollosi G.J."/>
            <person name="Szarkandi J.G."/>
            <person name="Papp V."/>
            <person name="Albert L."/>
            <person name="Andreopoulos W."/>
            <person name="Angelini C."/>
            <person name="Antonin V."/>
            <person name="Barry K.W."/>
            <person name="Bougher N.L."/>
            <person name="Buchanan P."/>
            <person name="Buyck B."/>
            <person name="Bense V."/>
            <person name="Catcheside P."/>
            <person name="Chovatia M."/>
            <person name="Cooper J."/>
            <person name="Damon W."/>
            <person name="Desjardin D."/>
            <person name="Finy P."/>
            <person name="Geml J."/>
            <person name="Haridas S."/>
            <person name="Hughes K."/>
            <person name="Justo A."/>
            <person name="Karasinski D."/>
            <person name="Kautmanova I."/>
            <person name="Kiss B."/>
            <person name="Kocsube S."/>
            <person name="Kotiranta H."/>
            <person name="LaButti K.M."/>
            <person name="Lechner B.E."/>
            <person name="Liimatainen K."/>
            <person name="Lipzen A."/>
            <person name="Lukacs Z."/>
            <person name="Mihaltcheva S."/>
            <person name="Morgado L.N."/>
            <person name="Niskanen T."/>
            <person name="Noordeloos M.E."/>
            <person name="Ohm R.A."/>
            <person name="Ortiz-Santana B."/>
            <person name="Ovrebo C."/>
            <person name="Racz N."/>
            <person name="Riley R."/>
            <person name="Savchenko A."/>
            <person name="Shiryaev A."/>
            <person name="Soop K."/>
            <person name="Spirin V."/>
            <person name="Szebenyi C."/>
            <person name="Tomsovsky M."/>
            <person name="Tulloss R.E."/>
            <person name="Uehling J."/>
            <person name="Grigoriev I.V."/>
            <person name="Vagvolgyi C."/>
            <person name="Papp T."/>
            <person name="Martin F.M."/>
            <person name="Miettinen O."/>
            <person name="Hibbett D.S."/>
            <person name="Nagy L.G."/>
        </authorList>
    </citation>
    <scope>NUCLEOTIDE SEQUENCE [LARGE SCALE GENOMIC DNA]</scope>
    <source>
        <strain evidence="2 3">CBS 962.96</strain>
    </source>
</reference>
<keyword evidence="3" id="KW-1185">Reference proteome</keyword>
<accession>A0A4S8MD06</accession>
<proteinExistence type="predicted"/>
<sequence length="520" mass="59210">MSLTSETPSSMPWDRLMGYLNIPDLLKLRHLSHDVSDQVDRYIGNEFTYRRLCNRHFSNDETTCFRHIHQATGLLASGIPVTSFLRREPIRLPHLKLFVVSEDAGCLMAFLQHIGYVCIQFVWSEFTSDYRPLMTPAVCSPFIRGDLLAAEYPGGTVENRINFSRGGSNIEVYVCAKSPVQAILQSVSTSDTVFFTASEVHCPFPRSLLKENINYSLRTMCKGQSWCDNVLRLYQNMNWPAVEHTDAIVAASFDFHPFPRYFGDPSSFVLQFTDSVRWTSDENDFHTKQFNVAHLNTAAGTIMSTSAAISVMEYMQFYAIPRTPYFPTELLLIREPSLLQTTDYLRMESDLYTDVKRYLRHAVIDTMSCHRWQWNITERPTSLMIACLLRCLYTSCYNGPESIQSHHPTKTLSLTSLHPKVTPEVFHPFPNTPLPLTFDPTSTTTHRTETTDDSPPDEMPFQGFAAGKTDEQLFEEVMDLLESLWNMWVALKECWIRLMVLMSNNVGAVDGEGNGDGAGN</sequence>
<dbReference type="EMBL" id="ML179104">
    <property type="protein sequence ID" value="THV00428.1"/>
    <property type="molecule type" value="Genomic_DNA"/>
</dbReference>
<protein>
    <submittedName>
        <fullName evidence="2">Uncharacterized protein</fullName>
    </submittedName>
</protein>
<name>A0A4S8MD06_DENBC</name>
<organism evidence="2 3">
    <name type="scientific">Dendrothele bispora (strain CBS 962.96)</name>
    <dbReference type="NCBI Taxonomy" id="1314807"/>
    <lineage>
        <taxon>Eukaryota</taxon>
        <taxon>Fungi</taxon>
        <taxon>Dikarya</taxon>
        <taxon>Basidiomycota</taxon>
        <taxon>Agaricomycotina</taxon>
        <taxon>Agaricomycetes</taxon>
        <taxon>Agaricomycetidae</taxon>
        <taxon>Agaricales</taxon>
        <taxon>Agaricales incertae sedis</taxon>
        <taxon>Dendrothele</taxon>
    </lineage>
</organism>
<evidence type="ECO:0000256" key="1">
    <source>
        <dbReference type="SAM" id="MobiDB-lite"/>
    </source>
</evidence>
<evidence type="ECO:0000313" key="3">
    <source>
        <dbReference type="Proteomes" id="UP000297245"/>
    </source>
</evidence>
<dbReference type="AlphaFoldDB" id="A0A4S8MD06"/>
<dbReference type="Proteomes" id="UP000297245">
    <property type="component" value="Unassembled WGS sequence"/>
</dbReference>
<evidence type="ECO:0000313" key="2">
    <source>
        <dbReference type="EMBL" id="THV00428.1"/>
    </source>
</evidence>